<dbReference type="AlphaFoldDB" id="A0A518DUB9"/>
<keyword evidence="5" id="KW-1185">Reference proteome</keyword>
<dbReference type="OrthoDB" id="9806105at2"/>
<dbReference type="SUPFAM" id="SSF52172">
    <property type="entry name" value="CheY-like"/>
    <property type="match status" value="1"/>
</dbReference>
<accession>A0A518DUB9</accession>
<dbReference type="EMBL" id="CP036433">
    <property type="protein sequence ID" value="QDU95429.1"/>
    <property type="molecule type" value="Genomic_DNA"/>
</dbReference>
<dbReference type="Proteomes" id="UP000317648">
    <property type="component" value="Chromosome"/>
</dbReference>
<keyword evidence="1" id="KW-0597">Phosphoprotein</keyword>
<dbReference type="InterPro" id="IPR011006">
    <property type="entry name" value="CheY-like_superfamily"/>
</dbReference>
<dbReference type="PANTHER" id="PTHR47233:SF3">
    <property type="entry name" value="CHEMOTAXIS PROTEIN CHEV"/>
    <property type="match status" value="1"/>
</dbReference>
<dbReference type="PROSITE" id="PS50110">
    <property type="entry name" value="RESPONSE_REGULATORY"/>
    <property type="match status" value="1"/>
</dbReference>
<dbReference type="InterPro" id="IPR036061">
    <property type="entry name" value="CheW-like_dom_sf"/>
</dbReference>
<gene>
    <name evidence="4" type="primary">cheV</name>
    <name evidence="4" type="ORF">Pla8534_32440</name>
</gene>
<dbReference type="KEGG" id="lcre:Pla8534_32440"/>
<evidence type="ECO:0000259" key="2">
    <source>
        <dbReference type="PROSITE" id="PS50110"/>
    </source>
</evidence>
<organism evidence="4 5">
    <name type="scientific">Lignipirellula cremea</name>
    <dbReference type="NCBI Taxonomy" id="2528010"/>
    <lineage>
        <taxon>Bacteria</taxon>
        <taxon>Pseudomonadati</taxon>
        <taxon>Planctomycetota</taxon>
        <taxon>Planctomycetia</taxon>
        <taxon>Pirellulales</taxon>
        <taxon>Pirellulaceae</taxon>
        <taxon>Lignipirellula</taxon>
    </lineage>
</organism>
<dbReference type="Pfam" id="PF01584">
    <property type="entry name" value="CheW"/>
    <property type="match status" value="1"/>
</dbReference>
<evidence type="ECO:0000313" key="5">
    <source>
        <dbReference type="Proteomes" id="UP000317648"/>
    </source>
</evidence>
<dbReference type="SMART" id="SM00260">
    <property type="entry name" value="CheW"/>
    <property type="match status" value="1"/>
</dbReference>
<dbReference type="Gene3D" id="3.40.50.2300">
    <property type="match status" value="1"/>
</dbReference>
<evidence type="ECO:0000256" key="1">
    <source>
        <dbReference type="PROSITE-ProRule" id="PRU00169"/>
    </source>
</evidence>
<reference evidence="4 5" key="1">
    <citation type="submission" date="2019-02" db="EMBL/GenBank/DDBJ databases">
        <title>Deep-cultivation of Planctomycetes and their phenomic and genomic characterization uncovers novel biology.</title>
        <authorList>
            <person name="Wiegand S."/>
            <person name="Jogler M."/>
            <person name="Boedeker C."/>
            <person name="Pinto D."/>
            <person name="Vollmers J."/>
            <person name="Rivas-Marin E."/>
            <person name="Kohn T."/>
            <person name="Peeters S.H."/>
            <person name="Heuer A."/>
            <person name="Rast P."/>
            <person name="Oberbeckmann S."/>
            <person name="Bunk B."/>
            <person name="Jeske O."/>
            <person name="Meyerdierks A."/>
            <person name="Storesund J.E."/>
            <person name="Kallscheuer N."/>
            <person name="Luecker S."/>
            <person name="Lage O.M."/>
            <person name="Pohl T."/>
            <person name="Merkel B.J."/>
            <person name="Hornburger P."/>
            <person name="Mueller R.-W."/>
            <person name="Bruemmer F."/>
            <person name="Labrenz M."/>
            <person name="Spormann A.M."/>
            <person name="Op den Camp H."/>
            <person name="Overmann J."/>
            <person name="Amann R."/>
            <person name="Jetten M.S.M."/>
            <person name="Mascher T."/>
            <person name="Medema M.H."/>
            <person name="Devos D.P."/>
            <person name="Kaster A.-K."/>
            <person name="Ovreas L."/>
            <person name="Rohde M."/>
            <person name="Galperin M.Y."/>
            <person name="Jogler C."/>
        </authorList>
    </citation>
    <scope>NUCLEOTIDE SEQUENCE [LARGE SCALE GENOMIC DNA]</scope>
    <source>
        <strain evidence="4 5">Pla85_3_4</strain>
    </source>
</reference>
<dbReference type="PIRSF" id="PIRSF002867">
    <property type="entry name" value="CheV"/>
    <property type="match status" value="1"/>
</dbReference>
<proteinExistence type="predicted"/>
<dbReference type="InterPro" id="IPR001789">
    <property type="entry name" value="Sig_transdc_resp-reg_receiver"/>
</dbReference>
<dbReference type="PANTHER" id="PTHR47233">
    <property type="entry name" value="CHEMOTAXIS PROTEIN CHEV"/>
    <property type="match status" value="1"/>
</dbReference>
<dbReference type="InterPro" id="IPR002545">
    <property type="entry name" value="CheW-lke_dom"/>
</dbReference>
<feature type="domain" description="CheW-like" evidence="3">
    <location>
        <begin position="22"/>
        <end position="160"/>
    </location>
</feature>
<dbReference type="Gene3D" id="2.40.50.180">
    <property type="entry name" value="CheA-289, Domain 4"/>
    <property type="match status" value="1"/>
</dbReference>
<dbReference type="SUPFAM" id="SSF50341">
    <property type="entry name" value="CheW-like"/>
    <property type="match status" value="1"/>
</dbReference>
<evidence type="ECO:0000259" key="3">
    <source>
        <dbReference type="PROSITE" id="PS50851"/>
    </source>
</evidence>
<feature type="domain" description="Response regulatory" evidence="2">
    <location>
        <begin position="180"/>
        <end position="306"/>
    </location>
</feature>
<dbReference type="GO" id="GO:0000160">
    <property type="term" value="P:phosphorelay signal transduction system"/>
    <property type="evidence" value="ECO:0007669"/>
    <property type="project" value="InterPro"/>
</dbReference>
<dbReference type="GO" id="GO:0006935">
    <property type="term" value="P:chemotaxis"/>
    <property type="evidence" value="ECO:0007669"/>
    <property type="project" value="InterPro"/>
</dbReference>
<dbReference type="Gene3D" id="2.30.30.40">
    <property type="entry name" value="SH3 Domains"/>
    <property type="match status" value="1"/>
</dbReference>
<dbReference type="SMART" id="SM00448">
    <property type="entry name" value="REC"/>
    <property type="match status" value="1"/>
</dbReference>
<dbReference type="InterPro" id="IPR024181">
    <property type="entry name" value="Chemotax_regulator_CheV"/>
</dbReference>
<dbReference type="RefSeq" id="WP_145054171.1">
    <property type="nucleotide sequence ID" value="NZ_CP036433.1"/>
</dbReference>
<feature type="modified residue" description="4-aspartylphosphate" evidence="1">
    <location>
        <position position="239"/>
    </location>
</feature>
<dbReference type="PROSITE" id="PS50851">
    <property type="entry name" value="CHEW"/>
    <property type="match status" value="1"/>
</dbReference>
<dbReference type="Pfam" id="PF00072">
    <property type="entry name" value="Response_reg"/>
    <property type="match status" value="1"/>
</dbReference>
<protein>
    <submittedName>
        <fullName evidence="4">Chemotaxis protein CheV</fullName>
    </submittedName>
</protein>
<evidence type="ECO:0000313" key="4">
    <source>
        <dbReference type="EMBL" id="QDU95429.1"/>
    </source>
</evidence>
<name>A0A518DUB9_9BACT</name>
<sequence>MNKTSGLSPANNDILLESGTNEVEILVFKVGVFRLGINVAKVREILTSQKITKLPKAHPSVVGCFQLRDVVVPCVSLHQRLNQVAKNPTECKLILAEFNQTQTAFIVDEVDRIHRISWSDILPVPSVVADAASPITAVCNLEGRLVTLLDFETITSEMSNEEQRTQQIDNTLAVPRADCRLLVVDDSPTVRVILETTLNDNGYTNVTCFEHGAQAWDWISQRLRETGDVSQVADLVITDVEMPSMDGLHLTQTIKRHPQLHGLPVILYSSILTPDNLKKGRSVGADAQLTKRDPSKVVALADELLSKRIRGAAAAAPHPAASELQACLS</sequence>